<organism evidence="1 2">
    <name type="scientific">Armillaria novae-zelandiae</name>
    <dbReference type="NCBI Taxonomy" id="153914"/>
    <lineage>
        <taxon>Eukaryota</taxon>
        <taxon>Fungi</taxon>
        <taxon>Dikarya</taxon>
        <taxon>Basidiomycota</taxon>
        <taxon>Agaricomycotina</taxon>
        <taxon>Agaricomycetes</taxon>
        <taxon>Agaricomycetidae</taxon>
        <taxon>Agaricales</taxon>
        <taxon>Marasmiineae</taxon>
        <taxon>Physalacriaceae</taxon>
        <taxon>Armillaria</taxon>
    </lineage>
</organism>
<reference evidence="1" key="1">
    <citation type="submission" date="2023-06" db="EMBL/GenBank/DDBJ databases">
        <authorList>
            <consortium name="Lawrence Berkeley National Laboratory"/>
            <person name="Ahrendt S."/>
            <person name="Sahu N."/>
            <person name="Indic B."/>
            <person name="Wong-Bajracharya J."/>
            <person name="Merenyi Z."/>
            <person name="Ke H.-M."/>
            <person name="Monk M."/>
            <person name="Kocsube S."/>
            <person name="Drula E."/>
            <person name="Lipzen A."/>
            <person name="Balint B."/>
            <person name="Henrissat B."/>
            <person name="Andreopoulos B."/>
            <person name="Martin F.M."/>
            <person name="Harder C.B."/>
            <person name="Rigling D."/>
            <person name="Ford K.L."/>
            <person name="Foster G.D."/>
            <person name="Pangilinan J."/>
            <person name="Papanicolaou A."/>
            <person name="Barry K."/>
            <person name="LaButti K."/>
            <person name="Viragh M."/>
            <person name="Koriabine M."/>
            <person name="Yan M."/>
            <person name="Riley R."/>
            <person name="Champramary S."/>
            <person name="Plett K.L."/>
            <person name="Tsai I.J."/>
            <person name="Slot J."/>
            <person name="Sipos G."/>
            <person name="Plett J."/>
            <person name="Nagy L.G."/>
            <person name="Grigoriev I.V."/>
        </authorList>
    </citation>
    <scope>NUCLEOTIDE SEQUENCE</scope>
    <source>
        <strain evidence="1">ICMP 16352</strain>
    </source>
</reference>
<proteinExistence type="predicted"/>
<dbReference type="Proteomes" id="UP001175227">
    <property type="component" value="Unassembled WGS sequence"/>
</dbReference>
<dbReference type="AlphaFoldDB" id="A0AA39PBR7"/>
<gene>
    <name evidence="1" type="ORF">IW261DRAFT_1562576</name>
</gene>
<name>A0AA39PBR7_9AGAR</name>
<evidence type="ECO:0000313" key="2">
    <source>
        <dbReference type="Proteomes" id="UP001175227"/>
    </source>
</evidence>
<comment type="caution">
    <text evidence="1">The sequence shown here is derived from an EMBL/GenBank/DDBJ whole genome shotgun (WGS) entry which is preliminary data.</text>
</comment>
<evidence type="ECO:0000313" key="1">
    <source>
        <dbReference type="EMBL" id="KAK0481292.1"/>
    </source>
</evidence>
<keyword evidence="2" id="KW-1185">Reference proteome</keyword>
<accession>A0AA39PBR7</accession>
<protein>
    <submittedName>
        <fullName evidence="1">Uncharacterized protein</fullName>
    </submittedName>
</protein>
<sequence>MSTLHHDGKLPIDLKFIICMRMSLGGLIGNLKAIFMSSMLLEGYTPFGDKYINSMGVKTISLDVDDCESGIWSVYGYDMDSDFNEDDGDQDMMDIDAALAPHTSDMELPCPSFTDSPNNVICAGLDGRALWGMSCFHWIPGPAVLITSTSWKALLASLKYNGNLRTTTGACSPKSMYHLAVKANLDGLQELAFKNLCSQLAFKNLHSQSTPSNIIAEVFSKFSGQHTKILDMKDKYLVNNFSDPLVYPQWQKKMVEVERGECPHGTVLK</sequence>
<dbReference type="EMBL" id="JAUEPR010000008">
    <property type="protein sequence ID" value="KAK0481292.1"/>
    <property type="molecule type" value="Genomic_DNA"/>
</dbReference>